<dbReference type="InterPro" id="IPR050730">
    <property type="entry name" value="UBX_domain-protein"/>
</dbReference>
<dbReference type="AlphaFoldDB" id="A0AAN9XFC5"/>
<dbReference type="Proteomes" id="UP001386955">
    <property type="component" value="Unassembled WGS sequence"/>
</dbReference>
<dbReference type="PANTHER" id="PTHR23322:SF55">
    <property type="entry name" value="PLANT UBX DOMAIN-CONTAINING PROTEIN 9"/>
    <property type="match status" value="1"/>
</dbReference>
<evidence type="ECO:0000313" key="4">
    <source>
        <dbReference type="Proteomes" id="UP001386955"/>
    </source>
</evidence>
<dbReference type="SMART" id="SM00166">
    <property type="entry name" value="UBX"/>
    <property type="match status" value="1"/>
</dbReference>
<reference evidence="3 4" key="1">
    <citation type="submission" date="2024-01" db="EMBL/GenBank/DDBJ databases">
        <title>The genomes of 5 underutilized Papilionoideae crops provide insights into root nodulation and disease resistanc.</title>
        <authorList>
            <person name="Jiang F."/>
        </authorList>
    </citation>
    <scope>NUCLEOTIDE SEQUENCE [LARGE SCALE GENOMIC DNA]</scope>
    <source>
        <strain evidence="3">DUOXIRENSHENG_FW03</strain>
        <tissue evidence="3">Leaves</tissue>
    </source>
</reference>
<feature type="domain" description="UBX" evidence="2">
    <location>
        <begin position="240"/>
        <end position="320"/>
    </location>
</feature>
<proteinExistence type="predicted"/>
<dbReference type="Pfam" id="PF14555">
    <property type="entry name" value="UBA_4"/>
    <property type="match status" value="1"/>
</dbReference>
<dbReference type="Pfam" id="PF00789">
    <property type="entry name" value="UBX"/>
    <property type="match status" value="1"/>
</dbReference>
<protein>
    <recommendedName>
        <fullName evidence="2">UBX domain-containing protein</fullName>
    </recommendedName>
</protein>
<name>A0AAN9XFC5_PSOTE</name>
<organism evidence="3 4">
    <name type="scientific">Psophocarpus tetragonolobus</name>
    <name type="common">Winged bean</name>
    <name type="synonym">Dolichos tetragonolobus</name>
    <dbReference type="NCBI Taxonomy" id="3891"/>
    <lineage>
        <taxon>Eukaryota</taxon>
        <taxon>Viridiplantae</taxon>
        <taxon>Streptophyta</taxon>
        <taxon>Embryophyta</taxon>
        <taxon>Tracheophyta</taxon>
        <taxon>Spermatophyta</taxon>
        <taxon>Magnoliopsida</taxon>
        <taxon>eudicotyledons</taxon>
        <taxon>Gunneridae</taxon>
        <taxon>Pentapetalae</taxon>
        <taxon>rosids</taxon>
        <taxon>fabids</taxon>
        <taxon>Fabales</taxon>
        <taxon>Fabaceae</taxon>
        <taxon>Papilionoideae</taxon>
        <taxon>50 kb inversion clade</taxon>
        <taxon>NPAAA clade</taxon>
        <taxon>indigoferoid/millettioid clade</taxon>
        <taxon>Phaseoleae</taxon>
        <taxon>Psophocarpus</taxon>
    </lineage>
</organism>
<dbReference type="InterPro" id="IPR029071">
    <property type="entry name" value="Ubiquitin-like_domsf"/>
</dbReference>
<keyword evidence="4" id="KW-1185">Reference proteome</keyword>
<comment type="caution">
    <text evidence="3">The sequence shown here is derived from an EMBL/GenBank/DDBJ whole genome shotgun (WGS) entry which is preliminary data.</text>
</comment>
<dbReference type="EMBL" id="JAYMYS010000006">
    <property type="protein sequence ID" value="KAK7390031.1"/>
    <property type="molecule type" value="Genomic_DNA"/>
</dbReference>
<dbReference type="InterPro" id="IPR001012">
    <property type="entry name" value="UBX_dom"/>
</dbReference>
<dbReference type="PROSITE" id="PS50033">
    <property type="entry name" value="UBX"/>
    <property type="match status" value="1"/>
</dbReference>
<accession>A0AAN9XFC5</accession>
<evidence type="ECO:0000313" key="3">
    <source>
        <dbReference type="EMBL" id="KAK7390031.1"/>
    </source>
</evidence>
<evidence type="ECO:0000259" key="2">
    <source>
        <dbReference type="PROSITE" id="PS50033"/>
    </source>
</evidence>
<dbReference type="CDD" id="cd01767">
    <property type="entry name" value="UBX"/>
    <property type="match status" value="1"/>
</dbReference>
<dbReference type="PANTHER" id="PTHR23322">
    <property type="entry name" value="FAS-ASSOCIATED PROTEIN"/>
    <property type="match status" value="1"/>
</dbReference>
<dbReference type="SUPFAM" id="SSF54236">
    <property type="entry name" value="Ubiquitin-like"/>
    <property type="match status" value="1"/>
</dbReference>
<dbReference type="Gene3D" id="3.10.20.90">
    <property type="entry name" value="Phosphatidylinositol 3-kinase Catalytic Subunit, Chain A, domain 1"/>
    <property type="match status" value="1"/>
</dbReference>
<evidence type="ECO:0000256" key="1">
    <source>
        <dbReference type="ARBA" id="ARBA00022786"/>
    </source>
</evidence>
<gene>
    <name evidence="3" type="ORF">VNO78_25329</name>
</gene>
<sequence>MATADDVAAFTTITGEPESVAIRKLEEHEGNLNDAVNGHFLEREKHNLYALVVTSNQNPLAQSSASHVPDAEIEEAMVQAAIMASKMDESGRSSWEQIDVLNDSSDGDLAQNLSPDKQEEFARAISLSLEEDDDLESTQSDKEGLTYMTNIKTHLACQDSSYRKLSQKFSLQDEDLARAFVMHLKDNAYYLESQRSDSGYGLETPPSNTASEEEASRKFILVLHLQSLRPVHFAPAGSDEMAQVITIAVRMPDGRRLARCFRKTQTFQDLFNFVDNVGFRATESRNYRFVRQYPRHTFSVKDRWSTFYDEGIRKDETLYLEWI</sequence>
<dbReference type="GO" id="GO:0043130">
    <property type="term" value="F:ubiquitin binding"/>
    <property type="evidence" value="ECO:0007669"/>
    <property type="project" value="TreeGrafter"/>
</dbReference>
<keyword evidence="1" id="KW-0833">Ubl conjugation pathway</keyword>